<evidence type="ECO:0000313" key="8">
    <source>
        <dbReference type="Proteomes" id="UP001576774"/>
    </source>
</evidence>
<reference evidence="7 8" key="1">
    <citation type="submission" date="2024-09" db="EMBL/GenBank/DDBJ databases">
        <title>Floridaenema gen nov. (Aerosakkonemataceae, Aerosakkonematales ord. nov., Cyanobacteria) from benthic tropical and subtropical fresh waters, with the description of four new species.</title>
        <authorList>
            <person name="Moretto J.A."/>
            <person name="Berthold D.E."/>
            <person name="Lefler F.W."/>
            <person name="Huang I.-S."/>
            <person name="Laughinghouse H. IV."/>
        </authorList>
    </citation>
    <scope>NUCLEOTIDE SEQUENCE [LARGE SCALE GENOMIC DNA]</scope>
    <source>
        <strain evidence="7 8">BLCC-F46</strain>
    </source>
</reference>
<feature type="transmembrane region" description="Helical" evidence="5">
    <location>
        <begin position="51"/>
        <end position="75"/>
    </location>
</feature>
<evidence type="ECO:0000259" key="6">
    <source>
        <dbReference type="Pfam" id="PF05154"/>
    </source>
</evidence>
<evidence type="ECO:0000256" key="5">
    <source>
        <dbReference type="SAM" id="Phobius"/>
    </source>
</evidence>
<dbReference type="Proteomes" id="UP001576774">
    <property type="component" value="Unassembled WGS sequence"/>
</dbReference>
<evidence type="ECO:0000313" key="7">
    <source>
        <dbReference type="EMBL" id="MFB2882399.1"/>
    </source>
</evidence>
<dbReference type="InterPro" id="IPR007829">
    <property type="entry name" value="TM2"/>
</dbReference>
<keyword evidence="4 5" id="KW-0472">Membrane</keyword>
<dbReference type="PANTHER" id="PTHR21016">
    <property type="entry name" value="BETA-AMYLOID BINDING PROTEIN-RELATED"/>
    <property type="match status" value="1"/>
</dbReference>
<evidence type="ECO:0000256" key="4">
    <source>
        <dbReference type="ARBA" id="ARBA00023136"/>
    </source>
</evidence>
<organism evidence="7 8">
    <name type="scientific">Floridaenema aerugineum BLCC-F46</name>
    <dbReference type="NCBI Taxonomy" id="3153654"/>
    <lineage>
        <taxon>Bacteria</taxon>
        <taxon>Bacillati</taxon>
        <taxon>Cyanobacteriota</taxon>
        <taxon>Cyanophyceae</taxon>
        <taxon>Oscillatoriophycideae</taxon>
        <taxon>Aerosakkonematales</taxon>
        <taxon>Aerosakkonemataceae</taxon>
        <taxon>Floridanema</taxon>
        <taxon>Floridanema aerugineum</taxon>
    </lineage>
</organism>
<gene>
    <name evidence="7" type="ORF">ACE1CC_36605</name>
</gene>
<dbReference type="RefSeq" id="WP_413275348.1">
    <property type="nucleotide sequence ID" value="NZ_JBHFNQ010000271.1"/>
</dbReference>
<evidence type="ECO:0000256" key="3">
    <source>
        <dbReference type="ARBA" id="ARBA00022989"/>
    </source>
</evidence>
<dbReference type="EMBL" id="JBHFNQ010000271">
    <property type="protein sequence ID" value="MFB2882399.1"/>
    <property type="molecule type" value="Genomic_DNA"/>
</dbReference>
<dbReference type="PANTHER" id="PTHR21016:SF25">
    <property type="entry name" value="TM2 DOMAIN-CONTAINING PROTEIN DDB_G0277895-RELATED"/>
    <property type="match status" value="1"/>
</dbReference>
<dbReference type="PROSITE" id="PS51257">
    <property type="entry name" value="PROKAR_LIPOPROTEIN"/>
    <property type="match status" value="1"/>
</dbReference>
<accession>A0ABV4XHW6</accession>
<feature type="domain" description="TM2" evidence="6">
    <location>
        <begin position="22"/>
        <end position="69"/>
    </location>
</feature>
<dbReference type="Pfam" id="PF05154">
    <property type="entry name" value="TM2"/>
    <property type="match status" value="1"/>
</dbReference>
<comment type="caution">
    <text evidence="7">The sequence shown here is derived from an EMBL/GenBank/DDBJ whole genome shotgun (WGS) entry which is preliminary data.</text>
</comment>
<evidence type="ECO:0000256" key="1">
    <source>
        <dbReference type="ARBA" id="ARBA00004141"/>
    </source>
</evidence>
<keyword evidence="3 5" id="KW-1133">Transmembrane helix</keyword>
<sequence>MDDRKITNSAMNNVNSNVGNNVGTSYVLWLACLLQLHGLHRIYNRKMFTGVIWLCTFGLFGIGQFIDLFLIPGMVEEHNLKFRGKFGYAPNGIPLNQPAVSQTLPLNRDQLMVKLVKTAAARGGKLSVTQAVMDTGMTFSEIEGALMQLVKAGYVRIDNDPVTGVVVYEFVELL</sequence>
<evidence type="ECO:0000256" key="2">
    <source>
        <dbReference type="ARBA" id="ARBA00022692"/>
    </source>
</evidence>
<keyword evidence="8" id="KW-1185">Reference proteome</keyword>
<name>A0ABV4XHW6_9CYAN</name>
<proteinExistence type="predicted"/>
<protein>
    <submittedName>
        <fullName evidence="7">NINE protein</fullName>
    </submittedName>
</protein>
<keyword evidence="2 5" id="KW-0812">Transmembrane</keyword>
<comment type="subcellular location">
    <subcellularLocation>
        <location evidence="1">Membrane</location>
        <topology evidence="1">Multi-pass membrane protein</topology>
    </subcellularLocation>
</comment>
<dbReference type="InterPro" id="IPR050932">
    <property type="entry name" value="TM2D1-3-like"/>
</dbReference>